<evidence type="ECO:0000313" key="3">
    <source>
        <dbReference type="EMBL" id="PYD56765.1"/>
    </source>
</evidence>
<protein>
    <submittedName>
        <fullName evidence="3">FAD-dependent oxidoreductase</fullName>
    </submittedName>
</protein>
<dbReference type="EMBL" id="NKUC01000017">
    <property type="protein sequence ID" value="PYD56765.1"/>
    <property type="molecule type" value="Genomic_DNA"/>
</dbReference>
<dbReference type="OrthoDB" id="9815989at2"/>
<sequence>MSRPAVMDVAVLGAGVMGSTAALFLARQGRRVALIDRKAIFREASGVNAGTLTLNMTRAALVPHALKGREMWLEARSWLGRDVGAVATPGLSLAFTEAECALLEERAAARREMGAPISVVGAARALEVEPGLNTTVRAAAYCPLDGFIPAYGVGRGYCLALCEAGVEIMENSAVDGIARAGGHYEIVSAGQVIARARSIVLAGGAWLERMMAWLGLRMRVKCLVNQLVVTERLPPVMGSVVSIANGLLSLKQFVNGTVVMGGGWQGRGHVDTGETSVIPANLVGNVRLASFTIPRLSEARIARIWLGFESETDDAMPAIGPIPGWENAFVIGCVHSGFTSGPYMGRLLAQAMDGQAVDLKAFDPARLLLSLPSAHKGFCS</sequence>
<dbReference type="STRING" id="1220579.GCA_001571345_01876"/>
<organism evidence="3 4">
    <name type="scientific">Komagataeibacter xylinus</name>
    <name type="common">Gluconacetobacter xylinus</name>
    <dbReference type="NCBI Taxonomy" id="28448"/>
    <lineage>
        <taxon>Bacteria</taxon>
        <taxon>Pseudomonadati</taxon>
        <taxon>Pseudomonadota</taxon>
        <taxon>Alphaproteobacteria</taxon>
        <taxon>Acetobacterales</taxon>
        <taxon>Acetobacteraceae</taxon>
        <taxon>Komagataeibacter</taxon>
    </lineage>
</organism>
<proteinExistence type="predicted"/>
<evidence type="ECO:0000259" key="2">
    <source>
        <dbReference type="Pfam" id="PF01266"/>
    </source>
</evidence>
<keyword evidence="1" id="KW-0560">Oxidoreductase</keyword>
<evidence type="ECO:0000256" key="1">
    <source>
        <dbReference type="ARBA" id="ARBA00023002"/>
    </source>
</evidence>
<dbReference type="Gene3D" id="3.30.9.10">
    <property type="entry name" value="D-Amino Acid Oxidase, subunit A, domain 2"/>
    <property type="match status" value="1"/>
</dbReference>
<reference evidence="3 4" key="1">
    <citation type="submission" date="2017-07" db="EMBL/GenBank/DDBJ databases">
        <title>A draft genome sequence of Komagataeibacter xylinus LMG 1515.</title>
        <authorList>
            <person name="Skraban J."/>
            <person name="Cleenwerck I."/>
            <person name="Vandamme P."/>
            <person name="Trcek J."/>
        </authorList>
    </citation>
    <scope>NUCLEOTIDE SEQUENCE [LARGE SCALE GENOMIC DNA]</scope>
    <source>
        <strain evidence="3 4">LMG 1515</strain>
    </source>
</reference>
<accession>A0A318Q1U5</accession>
<dbReference type="Gene3D" id="3.50.50.60">
    <property type="entry name" value="FAD/NAD(P)-binding domain"/>
    <property type="match status" value="1"/>
</dbReference>
<feature type="domain" description="FAD dependent oxidoreductase" evidence="2">
    <location>
        <begin position="8"/>
        <end position="350"/>
    </location>
</feature>
<gene>
    <name evidence="3" type="ORF">CFR75_09285</name>
</gene>
<dbReference type="GO" id="GO:0005737">
    <property type="term" value="C:cytoplasm"/>
    <property type="evidence" value="ECO:0007669"/>
    <property type="project" value="TreeGrafter"/>
</dbReference>
<dbReference type="Proteomes" id="UP000248257">
    <property type="component" value="Unassembled WGS sequence"/>
</dbReference>
<dbReference type="InterPro" id="IPR006076">
    <property type="entry name" value="FAD-dep_OxRdtase"/>
</dbReference>
<dbReference type="PANTHER" id="PTHR13847:SF289">
    <property type="entry name" value="GLYCINE OXIDASE"/>
    <property type="match status" value="1"/>
</dbReference>
<dbReference type="Pfam" id="PF01266">
    <property type="entry name" value="DAO"/>
    <property type="match status" value="1"/>
</dbReference>
<dbReference type="InterPro" id="IPR036188">
    <property type="entry name" value="FAD/NAD-bd_sf"/>
</dbReference>
<dbReference type="GO" id="GO:0016491">
    <property type="term" value="F:oxidoreductase activity"/>
    <property type="evidence" value="ECO:0007669"/>
    <property type="project" value="UniProtKB-KW"/>
</dbReference>
<keyword evidence="4" id="KW-1185">Reference proteome</keyword>
<dbReference type="SUPFAM" id="SSF51905">
    <property type="entry name" value="FAD/NAD(P)-binding domain"/>
    <property type="match status" value="1"/>
</dbReference>
<dbReference type="AlphaFoldDB" id="A0A318Q1U5"/>
<name>A0A318Q1U5_KOMXY</name>
<comment type="caution">
    <text evidence="3">The sequence shown here is derived from an EMBL/GenBank/DDBJ whole genome shotgun (WGS) entry which is preliminary data.</text>
</comment>
<dbReference type="PANTHER" id="PTHR13847">
    <property type="entry name" value="SARCOSINE DEHYDROGENASE-RELATED"/>
    <property type="match status" value="1"/>
</dbReference>
<evidence type="ECO:0000313" key="4">
    <source>
        <dbReference type="Proteomes" id="UP000248257"/>
    </source>
</evidence>